<dbReference type="InterPro" id="IPR006942">
    <property type="entry name" value="TH1"/>
</dbReference>
<keyword evidence="6" id="KW-0539">Nucleus</keyword>
<evidence type="ECO:0000313" key="8">
    <source>
        <dbReference type="EMBL" id="CEK69129.1"/>
    </source>
</evidence>
<keyword evidence="5" id="KW-0804">Transcription</keyword>
<comment type="similarity">
    <text evidence="2">Belongs to the NELF-D family.</text>
</comment>
<feature type="compositionally biased region" description="Acidic residues" evidence="7">
    <location>
        <begin position="22"/>
        <end position="42"/>
    </location>
</feature>
<dbReference type="EMBL" id="HACG01022264">
    <property type="protein sequence ID" value="CEK69129.1"/>
    <property type="molecule type" value="Transcribed_RNA"/>
</dbReference>
<evidence type="ECO:0000256" key="3">
    <source>
        <dbReference type="ARBA" id="ARBA00022491"/>
    </source>
</evidence>
<comment type="subcellular location">
    <subcellularLocation>
        <location evidence="1">Nucleus</location>
    </subcellularLocation>
</comment>
<dbReference type="GO" id="GO:0032021">
    <property type="term" value="C:NELF complex"/>
    <property type="evidence" value="ECO:0007669"/>
    <property type="project" value="TreeGrafter"/>
</dbReference>
<dbReference type="GO" id="GO:0003723">
    <property type="term" value="F:RNA binding"/>
    <property type="evidence" value="ECO:0007669"/>
    <property type="project" value="TreeGrafter"/>
</dbReference>
<evidence type="ECO:0008006" key="9">
    <source>
        <dbReference type="Google" id="ProtNLM"/>
    </source>
</evidence>
<gene>
    <name evidence="8" type="primary">ORF69035</name>
</gene>
<evidence type="ECO:0000256" key="5">
    <source>
        <dbReference type="ARBA" id="ARBA00023163"/>
    </source>
</evidence>
<feature type="region of interest" description="Disordered" evidence="7">
    <location>
        <begin position="1"/>
        <end position="42"/>
    </location>
</feature>
<reference evidence="8" key="1">
    <citation type="submission" date="2014-12" db="EMBL/GenBank/DDBJ databases">
        <title>Insight into the proteome of Arion vulgaris.</title>
        <authorList>
            <person name="Aradska J."/>
            <person name="Bulat T."/>
            <person name="Smidak R."/>
            <person name="Sarate P."/>
            <person name="Gangsoo J."/>
            <person name="Sialana F."/>
            <person name="Bilban M."/>
            <person name="Lubec G."/>
        </authorList>
    </citation>
    <scope>NUCLEOTIDE SEQUENCE</scope>
    <source>
        <tissue evidence="8">Skin</tissue>
    </source>
</reference>
<evidence type="ECO:0000256" key="1">
    <source>
        <dbReference type="ARBA" id="ARBA00004123"/>
    </source>
</evidence>
<organism evidence="8">
    <name type="scientific">Arion vulgaris</name>
    <dbReference type="NCBI Taxonomy" id="1028688"/>
    <lineage>
        <taxon>Eukaryota</taxon>
        <taxon>Metazoa</taxon>
        <taxon>Spiralia</taxon>
        <taxon>Lophotrochozoa</taxon>
        <taxon>Mollusca</taxon>
        <taxon>Gastropoda</taxon>
        <taxon>Heterobranchia</taxon>
        <taxon>Euthyneura</taxon>
        <taxon>Panpulmonata</taxon>
        <taxon>Eupulmonata</taxon>
        <taxon>Stylommatophora</taxon>
        <taxon>Helicina</taxon>
        <taxon>Arionoidea</taxon>
        <taxon>Arionidae</taxon>
        <taxon>Arion</taxon>
    </lineage>
</organism>
<evidence type="ECO:0000256" key="4">
    <source>
        <dbReference type="ARBA" id="ARBA00023015"/>
    </source>
</evidence>
<name>A0A0B6ZKH6_9EUPU</name>
<dbReference type="AlphaFoldDB" id="A0A0B6ZKH6"/>
<feature type="compositionally biased region" description="Acidic residues" evidence="7">
    <location>
        <begin position="1"/>
        <end position="10"/>
    </location>
</feature>
<accession>A0A0B6ZKH6</accession>
<evidence type="ECO:0000256" key="6">
    <source>
        <dbReference type="ARBA" id="ARBA00023242"/>
    </source>
</evidence>
<dbReference type="Pfam" id="PF04858">
    <property type="entry name" value="TH1"/>
    <property type="match status" value="1"/>
</dbReference>
<dbReference type="PANTHER" id="PTHR12144:SF0">
    <property type="entry name" value="NEGATIVE ELONGATION FACTOR C_D"/>
    <property type="match status" value="1"/>
</dbReference>
<evidence type="ECO:0000256" key="2">
    <source>
        <dbReference type="ARBA" id="ARBA00005726"/>
    </source>
</evidence>
<keyword evidence="3" id="KW-0678">Repressor</keyword>
<keyword evidence="4" id="KW-0805">Transcription regulation</keyword>
<sequence>MDDADYNSDDEYPRSPSYNENRDEDDDERYEDEEEEEEEDAEAVQAECLELFSQRDFIMESNILSVLKRYLQAGGAPSTVVELLSVNFTSIAGMVNIMANWLIQTGVPQSEVTTLVENHMTDMVIKHFDPKKADSIFNTDGNMPEWLPEMIQQPTWRSVFYRLAEQYPDCLFLNFTIKMISDAGFQGEITSVSTACHQIEVFTRVLKTSVATFLEGGEEALEKHLPEFTKMVCHGEHTYLYSQLLMHLTAEEPKGGANMRRLCQELQKAAVEKGLEVTPITVALAHASEYPRACQALSSMLSRQALNPADVSVLYKMYSEGEGPPVALIRIPDFLDLLVDALYNPSNKISPEHKPKYIFLLAYSVSVVESSRRGKGRRLNKEELKSTIQAIEKTHILLSNHKGSSDLIAEVITLFTCIKFPVVGMGVLHWVDLTVSEPNFFKLNTDHTPLHLVLVDEIVSNHTLLHQRALNLLTRLFENTYDELDVLVRLELKKMLLDRMLHLLHKGCVIPVVTFITRCVEDTDISLVRHFVTELLDMIAPPYTVEFVQLLLPLIENKAVTDTLRTSDGKDPVSEFIGHCSTNFMNQG</sequence>
<protein>
    <recommendedName>
        <fullName evidence="9">Negative elongation factor C/D</fullName>
    </recommendedName>
</protein>
<dbReference type="PANTHER" id="PTHR12144">
    <property type="entry name" value="NEGATIVE ELONGATION FACTOR D"/>
    <property type="match status" value="1"/>
</dbReference>
<evidence type="ECO:0000256" key="7">
    <source>
        <dbReference type="SAM" id="MobiDB-lite"/>
    </source>
</evidence>
<proteinExistence type="inferred from homology"/>
<dbReference type="GO" id="GO:0034244">
    <property type="term" value="P:negative regulation of transcription elongation by RNA polymerase II"/>
    <property type="evidence" value="ECO:0007669"/>
    <property type="project" value="TreeGrafter"/>
</dbReference>